<protein>
    <submittedName>
        <fullName evidence="3">Gliding motility-associated C-terminal domain-containing protein</fullName>
    </submittedName>
</protein>
<gene>
    <name evidence="3" type="ORF">I5M27_00855</name>
</gene>
<evidence type="ECO:0000313" key="4">
    <source>
        <dbReference type="Proteomes" id="UP000644147"/>
    </source>
</evidence>
<evidence type="ECO:0000259" key="2">
    <source>
        <dbReference type="Pfam" id="PF19081"/>
    </source>
</evidence>
<proteinExistence type="predicted"/>
<reference evidence="3 4" key="1">
    <citation type="submission" date="2020-12" db="EMBL/GenBank/DDBJ databases">
        <title>Bacterial novel species Adhaeribacter sp. BT258 isolated from soil.</title>
        <authorList>
            <person name="Jung H.-Y."/>
        </authorList>
    </citation>
    <scope>NUCLEOTIDE SEQUENCE [LARGE SCALE GENOMIC DNA]</scope>
    <source>
        <strain evidence="3 4">BT258</strain>
    </source>
</reference>
<sequence length="910" mass="96832">MKYKNWLFCSSFVFLLLNPFNLKSQNLPVKHWDKSFGGSDSDVMFDIHKTLDGGYVLGGYSDSGISGDKSQPSKGLRDYWVVKLDSAGNKSWDKTFGGSSSDHLFSLQQTSDAGYILGGTSISGIGGDKSQASQGGIDFWVVKIDSIGNKIWDKTFGGSNSDIFQSLQQTLDGGYILGGESYSGISGDKSQSSRGFNDYWVIKIDANGIKQWDKTFGGNSWDEFQSLKQTSDGGYILGGNSGSGISGDKSVPLKGLNDYWILKLDASGNKIWEKSFGGPVSNGLTDLKLTSDGGYILGGTSNSGIGGDKSQASQGGNDFWVVKIDSIGNKIWDKTFGGSSADFLYKLQQTLDGGYILGGDSESGMSGDKSQPSQGIQDCWIIKIDASGNKLWDRTYGGSSVEFLYSLKETKYGEYILGASSYSGISGDKSQISKGNHDYWVIKLGDPCVAEPVVSPVSNCGSGSVTLSATGAPVGASYAWYNVASGGTPLYTNSSGIFITPNLTTTTTYYVAVISSNGCEGMRVPVTATIHILPTINTGPTVTVCVSAAPLQLSGFSQNGGIWSGPGVSATGVFTPDTSLLGTQTLTYTIIQNGCVVTATKLVTVIPSPVVNAGNSQSICATAPSFQLSGFNPVGGIWSGPGINVGGIFTPDNSLIGTQTLTYSIIQNGCTVSSTKEITVTASPIVLAGSNEIICANASPVQLTGFNPAGGTWSGPGVSASGIFTPHTNLVGSKTLTYSVTQNGCTVSVTKQVTVKPVYEDFLGSDTIVCEGQEITLRVTFPASSYRWNDGSQSSFLKVKQSGDYWVQCALDGCVFTDTIQVTFEKCPELSIPNIITPNTDTKNDFFSPQNLPAGKWQLQVYNRWGVKLFEAENYQNNWPDKKVSNGTYYYHLRNPETGQQFKGWVEVLQ</sequence>
<dbReference type="RefSeq" id="WP_200504140.1">
    <property type="nucleotide sequence ID" value="NZ_JAEHFX010000001.1"/>
</dbReference>
<keyword evidence="1" id="KW-0732">Signal</keyword>
<dbReference type="PANTHER" id="PTHR42754">
    <property type="entry name" value="ENDOGLUCANASE"/>
    <property type="match status" value="1"/>
</dbReference>
<evidence type="ECO:0000313" key="3">
    <source>
        <dbReference type="EMBL" id="MBK0401510.1"/>
    </source>
</evidence>
<dbReference type="Pfam" id="PF13585">
    <property type="entry name" value="CHU_C"/>
    <property type="match status" value="1"/>
</dbReference>
<feature type="signal peptide" evidence="1">
    <location>
        <begin position="1"/>
        <end position="24"/>
    </location>
</feature>
<name>A0ABS1BZ11_9BACT</name>
<keyword evidence="4" id="KW-1185">Reference proteome</keyword>
<feature type="chain" id="PRO_5046935703" evidence="1">
    <location>
        <begin position="25"/>
        <end position="910"/>
    </location>
</feature>
<dbReference type="PANTHER" id="PTHR42754:SF1">
    <property type="entry name" value="LIPOPROTEIN"/>
    <property type="match status" value="1"/>
</dbReference>
<dbReference type="Pfam" id="PF19081">
    <property type="entry name" value="Ig_7"/>
    <property type="match status" value="1"/>
</dbReference>
<comment type="caution">
    <text evidence="3">The sequence shown here is derived from an EMBL/GenBank/DDBJ whole genome shotgun (WGS) entry which is preliminary data.</text>
</comment>
<organism evidence="3 4">
    <name type="scientific">Adhaeribacter terrigena</name>
    <dbReference type="NCBI Taxonomy" id="2793070"/>
    <lineage>
        <taxon>Bacteria</taxon>
        <taxon>Pseudomonadati</taxon>
        <taxon>Bacteroidota</taxon>
        <taxon>Cytophagia</taxon>
        <taxon>Cytophagales</taxon>
        <taxon>Hymenobacteraceae</taxon>
        <taxon>Adhaeribacter</taxon>
    </lineage>
</organism>
<dbReference type="InterPro" id="IPR044023">
    <property type="entry name" value="Ig_7"/>
</dbReference>
<feature type="domain" description="Ig-like" evidence="2">
    <location>
        <begin position="451"/>
        <end position="530"/>
    </location>
</feature>
<dbReference type="Proteomes" id="UP000644147">
    <property type="component" value="Unassembled WGS sequence"/>
</dbReference>
<accession>A0ABS1BZ11</accession>
<evidence type="ECO:0000256" key="1">
    <source>
        <dbReference type="SAM" id="SignalP"/>
    </source>
</evidence>
<dbReference type="EMBL" id="JAEHFX010000001">
    <property type="protein sequence ID" value="MBK0401510.1"/>
    <property type="molecule type" value="Genomic_DNA"/>
</dbReference>